<evidence type="ECO:0000256" key="1">
    <source>
        <dbReference type="ARBA" id="ARBA00022729"/>
    </source>
</evidence>
<feature type="region of interest" description="Disordered" evidence="2">
    <location>
        <begin position="39"/>
        <end position="61"/>
    </location>
</feature>
<keyword evidence="1" id="KW-0732">Signal</keyword>
<feature type="domain" description="Glycosyl hydrolase-like 10" evidence="3">
    <location>
        <begin position="74"/>
        <end position="368"/>
    </location>
</feature>
<organism evidence="4 5">
    <name type="scientific">Candidatus Gemmiger avicola</name>
    <dbReference type="NCBI Taxonomy" id="2838605"/>
    <lineage>
        <taxon>Bacteria</taxon>
        <taxon>Bacillati</taxon>
        <taxon>Bacillota</taxon>
        <taxon>Clostridia</taxon>
        <taxon>Eubacteriales</taxon>
        <taxon>Gemmiger</taxon>
    </lineage>
</organism>
<dbReference type="InterPro" id="IPR003790">
    <property type="entry name" value="GHL10"/>
</dbReference>
<evidence type="ECO:0000256" key="2">
    <source>
        <dbReference type="SAM" id="MobiDB-lite"/>
    </source>
</evidence>
<accession>A0A9D2M622</accession>
<evidence type="ECO:0000259" key="3">
    <source>
        <dbReference type="Pfam" id="PF02638"/>
    </source>
</evidence>
<dbReference type="PANTHER" id="PTHR43405:SF1">
    <property type="entry name" value="GLYCOSYL HYDROLASE DIGH"/>
    <property type="match status" value="1"/>
</dbReference>
<reference evidence="4" key="2">
    <citation type="submission" date="2021-04" db="EMBL/GenBank/DDBJ databases">
        <authorList>
            <person name="Gilroy R."/>
        </authorList>
    </citation>
    <scope>NUCLEOTIDE SEQUENCE</scope>
    <source>
        <strain evidence="4">ChiBcec8-13705</strain>
    </source>
</reference>
<comment type="caution">
    <text evidence="4">The sequence shown here is derived from an EMBL/GenBank/DDBJ whole genome shotgun (WGS) entry which is preliminary data.</text>
</comment>
<dbReference type="Proteomes" id="UP000886803">
    <property type="component" value="Unassembled WGS sequence"/>
</dbReference>
<dbReference type="EMBL" id="DWYG01000024">
    <property type="protein sequence ID" value="HJB41311.1"/>
    <property type="molecule type" value="Genomic_DNA"/>
</dbReference>
<dbReference type="InterPro" id="IPR017853">
    <property type="entry name" value="GH"/>
</dbReference>
<dbReference type="AlphaFoldDB" id="A0A9D2M622"/>
<dbReference type="SUPFAM" id="SSF51445">
    <property type="entry name" value="(Trans)glycosidases"/>
    <property type="match status" value="1"/>
</dbReference>
<name>A0A9D2M622_9FIRM</name>
<evidence type="ECO:0000313" key="5">
    <source>
        <dbReference type="Proteomes" id="UP000886803"/>
    </source>
</evidence>
<evidence type="ECO:0000313" key="4">
    <source>
        <dbReference type="EMBL" id="HJB41311.1"/>
    </source>
</evidence>
<dbReference type="Pfam" id="PF02638">
    <property type="entry name" value="GHL10"/>
    <property type="match status" value="1"/>
</dbReference>
<feature type="compositionally biased region" description="Low complexity" evidence="2">
    <location>
        <begin position="46"/>
        <end position="61"/>
    </location>
</feature>
<gene>
    <name evidence="4" type="ORF">H9945_02315</name>
</gene>
<dbReference type="InterPro" id="IPR052177">
    <property type="entry name" value="Divisome_Glycosyl_Hydrolase"/>
</dbReference>
<sequence>MYFRGGWRRGVAVLAGVAAFVLVLAAPALVPGPLPENSAKNTFENTAESTPAPAPSAVPETTAAPASSAQLAYRAVWVSYLEWQRMDFSSAEAFGAEAAAMLDNIAGLGANVVLAQVRPFGDALYPSALYPFSHLATGTQGADPGFDPLAILVEQAHARGLELEAWVNPYRLQAGGTPAALAETNLANTRPDWVKPAGGGLYLDPASPDVRRYIADGVAELCENYAIDGIHMDDYFYPTTDEAFDAADYAAYCEGTGAPLPLDDWRRENVDALVEACRAVTRAAGVRFGIAPQGQPALCYGAQYSDAAGWLAEGLVDILMPQLYWGRDYTADGDNSLALDTLAAEWLAMDRAPGVSLCFGLGAYRIGEGDGGDRTGPGTEWLSGHALADQAAALAALGADGVGLYRYDSLFANDLYPTFAAQEAQALRGLAAPRG</sequence>
<proteinExistence type="predicted"/>
<protein>
    <submittedName>
        <fullName evidence="4">Family 10 glycosylhydrolase</fullName>
    </submittedName>
</protein>
<dbReference type="Gene3D" id="3.20.20.80">
    <property type="entry name" value="Glycosidases"/>
    <property type="match status" value="1"/>
</dbReference>
<reference evidence="4" key="1">
    <citation type="journal article" date="2021" name="PeerJ">
        <title>Extensive microbial diversity within the chicken gut microbiome revealed by metagenomics and culture.</title>
        <authorList>
            <person name="Gilroy R."/>
            <person name="Ravi A."/>
            <person name="Getino M."/>
            <person name="Pursley I."/>
            <person name="Horton D.L."/>
            <person name="Alikhan N.F."/>
            <person name="Baker D."/>
            <person name="Gharbi K."/>
            <person name="Hall N."/>
            <person name="Watson M."/>
            <person name="Adriaenssens E.M."/>
            <person name="Foster-Nyarko E."/>
            <person name="Jarju S."/>
            <person name="Secka A."/>
            <person name="Antonio M."/>
            <person name="Oren A."/>
            <person name="Chaudhuri R.R."/>
            <person name="La Ragione R."/>
            <person name="Hildebrand F."/>
            <person name="Pallen M.J."/>
        </authorList>
    </citation>
    <scope>NUCLEOTIDE SEQUENCE</scope>
    <source>
        <strain evidence="4">ChiBcec8-13705</strain>
    </source>
</reference>
<dbReference type="PANTHER" id="PTHR43405">
    <property type="entry name" value="GLYCOSYL HYDROLASE DIGH"/>
    <property type="match status" value="1"/>
</dbReference>